<dbReference type="Gene3D" id="3.20.20.300">
    <property type="entry name" value="Glycoside hydrolase, family 3, N-terminal domain"/>
    <property type="match status" value="1"/>
</dbReference>
<dbReference type="InterPro" id="IPR036962">
    <property type="entry name" value="Glyco_hydro_3_N_sf"/>
</dbReference>
<name>A0A1H9TMS5_BUTFI</name>
<dbReference type="RefSeq" id="WP_074756666.1">
    <property type="nucleotide sequence ID" value="NZ_FOGJ01000015.1"/>
</dbReference>
<gene>
    <name evidence="4" type="ORF">SAMN04487884_11576</name>
</gene>
<dbReference type="Proteomes" id="UP000182584">
    <property type="component" value="Unassembled WGS sequence"/>
</dbReference>
<dbReference type="GO" id="GO:0005975">
    <property type="term" value="P:carbohydrate metabolic process"/>
    <property type="evidence" value="ECO:0007669"/>
    <property type="project" value="InterPro"/>
</dbReference>
<accession>A0A1H9TMS5</accession>
<comment type="similarity">
    <text evidence="1">Belongs to the glycosyl hydrolase 3 family.</text>
</comment>
<dbReference type="eggNOG" id="COG1472">
    <property type="taxonomic scope" value="Bacteria"/>
</dbReference>
<dbReference type="OrthoDB" id="98455at2"/>
<dbReference type="PANTHER" id="PTHR42715">
    <property type="entry name" value="BETA-GLUCOSIDASE"/>
    <property type="match status" value="1"/>
</dbReference>
<evidence type="ECO:0000259" key="3">
    <source>
        <dbReference type="SMART" id="SM01217"/>
    </source>
</evidence>
<evidence type="ECO:0000313" key="5">
    <source>
        <dbReference type="Proteomes" id="UP000182584"/>
    </source>
</evidence>
<dbReference type="Gene3D" id="3.40.50.1700">
    <property type="entry name" value="Glycoside hydrolase family 3 C-terminal domain"/>
    <property type="match status" value="1"/>
</dbReference>
<reference evidence="4 5" key="1">
    <citation type="submission" date="2016-10" db="EMBL/GenBank/DDBJ databases">
        <authorList>
            <person name="de Groot N.N."/>
        </authorList>
    </citation>
    <scope>NUCLEOTIDE SEQUENCE [LARGE SCALE GENOMIC DNA]</scope>
    <source>
        <strain evidence="4 5">AR40</strain>
    </source>
</reference>
<dbReference type="InterPro" id="IPR013783">
    <property type="entry name" value="Ig-like_fold"/>
</dbReference>
<dbReference type="SUPFAM" id="SSF51445">
    <property type="entry name" value="(Trans)glycosidases"/>
    <property type="match status" value="1"/>
</dbReference>
<dbReference type="InterPro" id="IPR001764">
    <property type="entry name" value="Glyco_hydro_3_N"/>
</dbReference>
<dbReference type="InterPro" id="IPR036881">
    <property type="entry name" value="Glyco_hydro_3_C_sf"/>
</dbReference>
<dbReference type="Pfam" id="PF01915">
    <property type="entry name" value="Glyco_hydro_3_C"/>
    <property type="match status" value="1"/>
</dbReference>
<dbReference type="InterPro" id="IPR026891">
    <property type="entry name" value="Fn3-like"/>
</dbReference>
<dbReference type="Gene3D" id="2.60.40.10">
    <property type="entry name" value="Immunoglobulins"/>
    <property type="match status" value="1"/>
</dbReference>
<dbReference type="InterPro" id="IPR050288">
    <property type="entry name" value="Cellulose_deg_GH3"/>
</dbReference>
<dbReference type="InterPro" id="IPR017853">
    <property type="entry name" value="GH"/>
</dbReference>
<dbReference type="GO" id="GO:0004553">
    <property type="term" value="F:hydrolase activity, hydrolyzing O-glycosyl compounds"/>
    <property type="evidence" value="ECO:0007669"/>
    <property type="project" value="InterPro"/>
</dbReference>
<dbReference type="SUPFAM" id="SSF52279">
    <property type="entry name" value="Beta-D-glucan exohydrolase, C-terminal domain"/>
    <property type="match status" value="1"/>
</dbReference>
<feature type="domain" description="Fibronectin type III-like" evidence="3">
    <location>
        <begin position="333"/>
        <end position="404"/>
    </location>
</feature>
<protein>
    <submittedName>
        <fullName evidence="4">Beta-glucosidase</fullName>
    </submittedName>
</protein>
<proteinExistence type="inferred from homology"/>
<keyword evidence="2" id="KW-0378">Hydrolase</keyword>
<sequence length="840" mass="91678">MGKFYALTSDEVTSLEKENQALVRSLAGECMVVLENDGALPLGKEERTIVLYGSGARNTVKGGTGSGDVNSREVINIYEGLKAEGFNILSDDWLDRYDKTLEDATNAYMADINEKAAKQHVPPIMIMFSTPFVAPDEELITQVKDADIAIYVISRNSGEGADRYDVKKDYELDDNEVKNIQFLAANYKKTIVLLNTGGVIDTKVLRNTVGINAVMIAGQMGNIGGNIVSDVLTGKSIPSGKLTDTWAENYSDYPSSATFSHNNGNIDDEYYTEGIYVGYRYFDTFGIKPAYSFGYGKGYTDLAYEVDDVIADEKKVYVSVTVTNTGSKYAGREVIQVYVTSPEGAIDKPFKELRGFAKTSLLGPSQKETVTITFDTASMASYDITRASYVLEKGNYIIRVGNSCDNTIPAAVLTLDRDVVTVKCRNLFGLDEAVEEIQAPKREKEEISGLKEIALDSSKFTTSVIEYQIDRPVLEDKRSGEKLTMDDVKAGNATLKELVAQLTLEEMANLCVGLFDHSASNVVGSASGSVVGAAGETIGIPDRKIIPTVNADGPAGLRLQPHFKTTADGQVLPGGEVFGMSRNPFPEDTPEDAIDYYQYCTAIPIASTLAQSWDMELIEKMGHIVGTEMQQFHVHLWLAPGMNIHRNPLCGRNFEYYSEDPLIAGSCAAADTKGVQSFAGQGTTIKHFAANSQEDNRMYNNAHISERTLREIYLKGFEIAVKDSQPLSVMTSYNLINGIHSANSKDLLQGALRDEWGFKGFVMTDWFSSQDARSIGLAPANVKYDCASSPDCIKAGNDVQMPGSKQNVDDIIKGVEDGRITLGDVQFCALNILGVVAKCE</sequence>
<dbReference type="PANTHER" id="PTHR42715:SF10">
    <property type="entry name" value="BETA-GLUCOSIDASE"/>
    <property type="match status" value="1"/>
</dbReference>
<dbReference type="AlphaFoldDB" id="A0A1H9TMS5"/>
<dbReference type="EMBL" id="FOGJ01000015">
    <property type="protein sequence ID" value="SER98610.1"/>
    <property type="molecule type" value="Genomic_DNA"/>
</dbReference>
<organism evidence="4 5">
    <name type="scientific">Butyrivibrio fibrisolvens</name>
    <dbReference type="NCBI Taxonomy" id="831"/>
    <lineage>
        <taxon>Bacteria</taxon>
        <taxon>Bacillati</taxon>
        <taxon>Bacillota</taxon>
        <taxon>Clostridia</taxon>
        <taxon>Lachnospirales</taxon>
        <taxon>Lachnospiraceae</taxon>
        <taxon>Butyrivibrio</taxon>
    </lineage>
</organism>
<evidence type="ECO:0000256" key="1">
    <source>
        <dbReference type="ARBA" id="ARBA00005336"/>
    </source>
</evidence>
<dbReference type="Pfam" id="PF14310">
    <property type="entry name" value="Fn3-like"/>
    <property type="match status" value="1"/>
</dbReference>
<evidence type="ECO:0000313" key="4">
    <source>
        <dbReference type="EMBL" id="SER98610.1"/>
    </source>
</evidence>
<dbReference type="Pfam" id="PF00933">
    <property type="entry name" value="Glyco_hydro_3"/>
    <property type="match status" value="1"/>
</dbReference>
<dbReference type="InterPro" id="IPR002772">
    <property type="entry name" value="Glyco_hydro_3_C"/>
</dbReference>
<evidence type="ECO:0000256" key="2">
    <source>
        <dbReference type="ARBA" id="ARBA00022801"/>
    </source>
</evidence>
<dbReference type="SMART" id="SM01217">
    <property type="entry name" value="Fn3_like"/>
    <property type="match status" value="1"/>
</dbReference>